<dbReference type="GO" id="GO:0005615">
    <property type="term" value="C:extracellular space"/>
    <property type="evidence" value="ECO:0007669"/>
    <property type="project" value="UniProtKB-KW"/>
</dbReference>
<evidence type="ECO:0000256" key="2">
    <source>
        <dbReference type="ARBA" id="ARBA00023157"/>
    </source>
</evidence>
<dbReference type="GO" id="GO:0004896">
    <property type="term" value="F:cytokine receptor activity"/>
    <property type="evidence" value="ECO:0007669"/>
    <property type="project" value="UniProtKB-UniRule"/>
</dbReference>
<keyword evidence="4" id="KW-0393">Immunoglobulin domain</keyword>
<dbReference type="Pfam" id="PF10420">
    <property type="entry name" value="IL12p40_C"/>
    <property type="match status" value="1"/>
</dbReference>
<keyword evidence="4" id="KW-0202">Cytokine</keyword>
<proteinExistence type="inferred from homology"/>
<comment type="subunit">
    <text evidence="4">Heterodimer with IL12A; disulfide-linked. The heterodimer is known as interleukin IL-12.</text>
</comment>
<organism evidence="6 7">
    <name type="scientific">Champsocephalus esox</name>
    <name type="common">pike icefish</name>
    <dbReference type="NCBI Taxonomy" id="159716"/>
    <lineage>
        <taxon>Eukaryota</taxon>
        <taxon>Metazoa</taxon>
        <taxon>Chordata</taxon>
        <taxon>Craniata</taxon>
        <taxon>Vertebrata</taxon>
        <taxon>Euteleostomi</taxon>
        <taxon>Actinopterygii</taxon>
        <taxon>Neopterygii</taxon>
        <taxon>Teleostei</taxon>
        <taxon>Neoteleostei</taxon>
        <taxon>Acanthomorphata</taxon>
        <taxon>Eupercaria</taxon>
        <taxon>Perciformes</taxon>
        <taxon>Notothenioidei</taxon>
        <taxon>Channichthyidae</taxon>
        <taxon>Champsocephalus</taxon>
    </lineage>
</organism>
<name>A0AAN8C822_9TELE</name>
<dbReference type="PANTHER" id="PTHR48485:SF4">
    <property type="entry name" value="INTERLEUKIN-12 SUBUNIT BETA"/>
    <property type="match status" value="1"/>
</dbReference>
<evidence type="ECO:0000256" key="3">
    <source>
        <dbReference type="ARBA" id="ARBA00023180"/>
    </source>
</evidence>
<dbReference type="GO" id="GO:0005125">
    <property type="term" value="F:cytokine activity"/>
    <property type="evidence" value="ECO:0007669"/>
    <property type="project" value="UniProtKB-KW"/>
</dbReference>
<sequence>MGLSLLKRQHTLRHKSPSEWQNRETNAKMKLFVLTMVCVFLQVSHQNPTGHWTLLPHILVVAAPWDQMPLRCLEQPAELLRKDAKIEDIFWRKDGNEKEQKGNTYMPEESLGGNFTCHSKDGSLLNHTVVLIQDNETNRRRDENLNCSATNYNGEFLCSWPKLTGLGGKVTFIKARRVSDNYETQCSVDKSGRRWTCSSGQSNFICSVDKKKKRKRKISCRDEQHCPFTEESQHIDITVYVWRKYFYVDNYSKRFLLSEIVKPDKVEISKVNNTTIQWSYPSSWSSPYSYFPLSFEIAQLRRGCERCKDLCRNIKSTETLTFNSSDVCRFRVTQRRTKVVCVRAKDALCDSPWSEWSHIRMS</sequence>
<keyword evidence="1" id="KW-0732">Signal</keyword>
<gene>
    <name evidence="4" type="primary">IL12B</name>
    <name evidence="6" type="ORF">CesoFtcFv8_010418</name>
</gene>
<evidence type="ECO:0000313" key="7">
    <source>
        <dbReference type="Proteomes" id="UP001335648"/>
    </source>
</evidence>
<dbReference type="Proteomes" id="UP001335648">
    <property type="component" value="Unassembled WGS sequence"/>
</dbReference>
<keyword evidence="4" id="KW-0964">Secreted</keyword>
<dbReference type="InterPro" id="IPR015528">
    <property type="entry name" value="IL-12_beta"/>
</dbReference>
<dbReference type="InterPro" id="IPR036116">
    <property type="entry name" value="FN3_sf"/>
</dbReference>
<dbReference type="SUPFAM" id="SSF49265">
    <property type="entry name" value="Fibronectin type III"/>
    <property type="match status" value="2"/>
</dbReference>
<comment type="caution">
    <text evidence="6">The sequence shown here is derived from an EMBL/GenBank/DDBJ whole genome shotgun (WGS) entry which is preliminary data.</text>
</comment>
<dbReference type="PRINTS" id="PR01928">
    <property type="entry name" value="INTRLEUKN12B"/>
</dbReference>
<dbReference type="PANTHER" id="PTHR48485">
    <property type="entry name" value="INTERLEUKIN-12 SUBUNIT BETA-RELATED"/>
    <property type="match status" value="1"/>
</dbReference>
<evidence type="ECO:0000313" key="6">
    <source>
        <dbReference type="EMBL" id="KAK5897348.1"/>
    </source>
</evidence>
<accession>A0AAN8C822</accession>
<dbReference type="AlphaFoldDB" id="A0AAN8C822"/>
<dbReference type="EMBL" id="JAULUE010002053">
    <property type="protein sequence ID" value="KAK5897348.1"/>
    <property type="molecule type" value="Genomic_DNA"/>
</dbReference>
<comment type="subcellular location">
    <subcellularLocation>
        <location evidence="4">Secreted</location>
    </subcellularLocation>
</comment>
<feature type="domain" description="Interleukin-12 beta central" evidence="5">
    <location>
        <begin position="144"/>
        <end position="241"/>
    </location>
</feature>
<reference evidence="6 7" key="1">
    <citation type="journal article" date="2023" name="Mol. Biol. Evol.">
        <title>Genomics of Secondarily Temperate Adaptation in the Only Non-Antarctic Icefish.</title>
        <authorList>
            <person name="Rivera-Colon A.G."/>
            <person name="Rayamajhi N."/>
            <person name="Minhas B.F."/>
            <person name="Madrigal G."/>
            <person name="Bilyk K.T."/>
            <person name="Yoon V."/>
            <person name="Hune M."/>
            <person name="Gregory S."/>
            <person name="Cheng C.H.C."/>
            <person name="Catchen J.M."/>
        </authorList>
    </citation>
    <scope>NUCLEOTIDE SEQUENCE [LARGE SCALE GENOMIC DNA]</scope>
    <source>
        <strain evidence="6">JC2023a</strain>
    </source>
</reference>
<keyword evidence="2" id="KW-1015">Disulfide bond</keyword>
<protein>
    <recommendedName>
        <fullName evidence="4">Interleukin-12 subunit beta</fullName>
        <shortName evidence="4">IL-12B</shortName>
    </recommendedName>
    <alternativeName>
        <fullName evidence="4">Cytotoxic lymphocyte maturation factor 40 kDa subunit</fullName>
    </alternativeName>
    <alternativeName>
        <fullName evidence="4">IL-12 subunit p40</fullName>
    </alternativeName>
</protein>
<keyword evidence="3 4" id="KW-0325">Glycoprotein</keyword>
<dbReference type="Gene3D" id="2.60.40.10">
    <property type="entry name" value="Immunoglobulins"/>
    <property type="match status" value="2"/>
</dbReference>
<dbReference type="PIRSF" id="PIRSF038007">
    <property type="entry name" value="IL_12_beta"/>
    <property type="match status" value="1"/>
</dbReference>
<dbReference type="InterPro" id="IPR019482">
    <property type="entry name" value="IL-12_beta_cen-dom"/>
</dbReference>
<keyword evidence="7" id="KW-1185">Reference proteome</keyword>
<dbReference type="InterPro" id="IPR013783">
    <property type="entry name" value="Ig-like_fold"/>
</dbReference>
<dbReference type="InterPro" id="IPR050676">
    <property type="entry name" value="IL-12"/>
</dbReference>
<evidence type="ECO:0000256" key="4">
    <source>
        <dbReference type="RuleBase" id="RU281113"/>
    </source>
</evidence>
<evidence type="ECO:0000259" key="5">
    <source>
        <dbReference type="Pfam" id="PF10420"/>
    </source>
</evidence>
<evidence type="ECO:0000256" key="1">
    <source>
        <dbReference type="ARBA" id="ARBA00022729"/>
    </source>
</evidence>
<comment type="similarity">
    <text evidence="4">Belongs to the IL-12B family.</text>
</comment>